<gene>
    <name evidence="8" type="ORF">BLS_003110</name>
</gene>
<dbReference type="AlphaFoldDB" id="A0A8H3URR3"/>
<feature type="transmembrane region" description="Helical" evidence="6">
    <location>
        <begin position="588"/>
        <end position="606"/>
    </location>
</feature>
<comment type="caution">
    <text evidence="8">The sequence shown here is derived from an EMBL/GenBank/DDBJ whole genome shotgun (WGS) entry which is preliminary data.</text>
</comment>
<feature type="transmembrane region" description="Helical" evidence="6">
    <location>
        <begin position="660"/>
        <end position="680"/>
    </location>
</feature>
<dbReference type="InterPro" id="IPR051209">
    <property type="entry name" value="FAD-bind_Monooxygenase_sf"/>
</dbReference>
<evidence type="ECO:0000256" key="1">
    <source>
        <dbReference type="ARBA" id="ARBA00010139"/>
    </source>
</evidence>
<dbReference type="InterPro" id="IPR036188">
    <property type="entry name" value="FAD/NAD-bd_sf"/>
</dbReference>
<dbReference type="GO" id="GO:0004499">
    <property type="term" value="F:N,N-dimethylaniline monooxygenase activity"/>
    <property type="evidence" value="ECO:0007669"/>
    <property type="project" value="InterPro"/>
</dbReference>
<comment type="similarity">
    <text evidence="1">Belongs to the FAD-binding monooxygenase family.</text>
</comment>
<dbReference type="InterPro" id="IPR049326">
    <property type="entry name" value="Rhodopsin_dom_fungi"/>
</dbReference>
<feature type="compositionally biased region" description="Basic and acidic residues" evidence="5">
    <location>
        <begin position="855"/>
        <end position="870"/>
    </location>
</feature>
<keyword evidence="4" id="KW-0560">Oxidoreductase</keyword>
<keyword evidence="6" id="KW-0472">Membrane</keyword>
<dbReference type="Pfam" id="PF20684">
    <property type="entry name" value="Fung_rhodopsin"/>
    <property type="match status" value="1"/>
</dbReference>
<dbReference type="Pfam" id="PF00743">
    <property type="entry name" value="FMO-like"/>
    <property type="match status" value="1"/>
</dbReference>
<feature type="transmembrane region" description="Helical" evidence="6">
    <location>
        <begin position="711"/>
        <end position="732"/>
    </location>
</feature>
<proteinExistence type="inferred from homology"/>
<evidence type="ECO:0000256" key="3">
    <source>
        <dbReference type="ARBA" id="ARBA00022827"/>
    </source>
</evidence>
<feature type="region of interest" description="Disordered" evidence="5">
    <location>
        <begin position="842"/>
        <end position="877"/>
    </location>
</feature>
<keyword evidence="3" id="KW-0274">FAD</keyword>
<feature type="transmembrane region" description="Helical" evidence="6">
    <location>
        <begin position="626"/>
        <end position="648"/>
    </location>
</feature>
<feature type="transmembrane region" description="Helical" evidence="6">
    <location>
        <begin position="554"/>
        <end position="576"/>
    </location>
</feature>
<dbReference type="GO" id="GO:0050661">
    <property type="term" value="F:NADP binding"/>
    <property type="evidence" value="ECO:0007669"/>
    <property type="project" value="InterPro"/>
</dbReference>
<evidence type="ECO:0000259" key="7">
    <source>
        <dbReference type="Pfam" id="PF20684"/>
    </source>
</evidence>
<dbReference type="PANTHER" id="PTHR42877">
    <property type="entry name" value="L-ORNITHINE N(5)-MONOOXYGENASE-RELATED"/>
    <property type="match status" value="1"/>
</dbReference>
<keyword evidence="6" id="KW-0812">Transmembrane</keyword>
<organism evidence="8 9">
    <name type="scientific">Venturia inaequalis</name>
    <name type="common">Apple scab fungus</name>
    <dbReference type="NCBI Taxonomy" id="5025"/>
    <lineage>
        <taxon>Eukaryota</taxon>
        <taxon>Fungi</taxon>
        <taxon>Dikarya</taxon>
        <taxon>Ascomycota</taxon>
        <taxon>Pezizomycotina</taxon>
        <taxon>Dothideomycetes</taxon>
        <taxon>Pleosporomycetidae</taxon>
        <taxon>Venturiales</taxon>
        <taxon>Venturiaceae</taxon>
        <taxon>Venturia</taxon>
    </lineage>
</organism>
<dbReference type="GO" id="GO:0050660">
    <property type="term" value="F:flavin adenine dinucleotide binding"/>
    <property type="evidence" value="ECO:0007669"/>
    <property type="project" value="InterPro"/>
</dbReference>
<dbReference type="SUPFAM" id="SSF51905">
    <property type="entry name" value="FAD/NAD(P)-binding domain"/>
    <property type="match status" value="3"/>
</dbReference>
<dbReference type="InterPro" id="IPR020946">
    <property type="entry name" value="Flavin_mOase-like"/>
</dbReference>
<feature type="transmembrane region" description="Helical" evidence="6">
    <location>
        <begin position="739"/>
        <end position="759"/>
    </location>
</feature>
<keyword evidence="2" id="KW-0285">Flavoprotein</keyword>
<evidence type="ECO:0000313" key="9">
    <source>
        <dbReference type="Proteomes" id="UP000433883"/>
    </source>
</evidence>
<dbReference type="PANTHER" id="PTHR42877:SF6">
    <property type="entry name" value="MONOOXYGENASE, PUTATIVE (AFU_ORTHOLOGUE AFUA_3G15050)-RELATED"/>
    <property type="match status" value="1"/>
</dbReference>
<evidence type="ECO:0000313" key="8">
    <source>
        <dbReference type="EMBL" id="KAE9974458.1"/>
    </source>
</evidence>
<feature type="transmembrane region" description="Helical" evidence="6">
    <location>
        <begin position="779"/>
        <end position="799"/>
    </location>
</feature>
<reference evidence="8 9" key="1">
    <citation type="submission" date="2019-11" db="EMBL/GenBank/DDBJ databases">
        <title>Venturia inaequalis Genome Resource.</title>
        <authorList>
            <person name="Lichtner F.J."/>
        </authorList>
    </citation>
    <scope>NUCLEOTIDE SEQUENCE [LARGE SCALE GENOMIC DNA]</scope>
    <source>
        <strain evidence="8">Bline_iso_100314</strain>
    </source>
</reference>
<evidence type="ECO:0000256" key="2">
    <source>
        <dbReference type="ARBA" id="ARBA00022630"/>
    </source>
</evidence>
<name>A0A8H3URR3_VENIN</name>
<evidence type="ECO:0000256" key="4">
    <source>
        <dbReference type="ARBA" id="ARBA00023002"/>
    </source>
</evidence>
<dbReference type="Gene3D" id="3.50.50.60">
    <property type="entry name" value="FAD/NAD(P)-binding domain"/>
    <property type="match status" value="2"/>
</dbReference>
<dbReference type="Proteomes" id="UP000433883">
    <property type="component" value="Unassembled WGS sequence"/>
</dbReference>
<evidence type="ECO:0000256" key="6">
    <source>
        <dbReference type="SAM" id="Phobius"/>
    </source>
</evidence>
<protein>
    <recommendedName>
        <fullName evidence="7">Rhodopsin domain-containing protein</fullName>
    </recommendedName>
</protein>
<accession>A0A8H3URR3</accession>
<feature type="domain" description="Rhodopsin" evidence="7">
    <location>
        <begin position="572"/>
        <end position="803"/>
    </location>
</feature>
<evidence type="ECO:0000256" key="5">
    <source>
        <dbReference type="SAM" id="MobiDB-lite"/>
    </source>
</evidence>
<keyword evidence="6" id="KW-1133">Transmembrane helix</keyword>
<sequence length="877" mass="99046">MVRKCVSRRASTFDPNIRWTEEYAQGSEIRDYWQGLARKHGVNDLLRLGTKVTRAEWDPNASQWKVGLQDVDSGVDTEESFDVVITAIGRFNAWKLPDIPDIEKYEGHIRHNSNWDVSFDPTGKTIAVIGNGASGIQVVPNLQKIAKHIDHYARSPTWLASSFAGEGGGRKLDANLYPEELLKSWEDPEEYLKFRKEFEGRFYKVFKGIFRGSDQNETLRKEYQALMAERLAKKPELYEQLIPEFPPNCRRLTPGPGYLEALTEENVSLIRNPIARFTKDGLVDSNGIERKVDAVVCCTGANRDMLPPFPITVPGVGTLQESWTPDPYTYLGFSTPSFPNLLFLQGPNGAGHSGTIPNQIETQTTYYAQLLRKVIQQRIKTFEPSKAAADDFLAYSDAFFAKTVWTENCSSWANSGRPGGRIHGHWPGSASHANNVRRNSRWEDWEWTYKSKSGNRFAYFGNGWTSKELLEGSDLTPYLKPPGQIDLREYHEECFIWKGNHIDSLMANSAYPAAHSVSFIQKSIEAIKMRFPPADVLAKWPRPNYEDPVTRGPAIMVIELTILPLALACVALRLWIRIRWLRKSWWDDWLMLVAAFWSIATQQFGWDKHVWDLPVPMMEKGRQASMAGQSLFVLASTFVKVSILASYLRIAPEKSVFRKLVWITFTIVVLAGVVFLALLWTQCFPISSYWNLFAPARDCIAEGPPLVVQTIVNVITDSMIYVLPMPTLFHLTLPSAQRVGLMILFGFGGIIVVAGSFRAYWVHEVLFGTYDVTWEGFNLWVWTAVETNVGVICGCIPALKPLLFRTRSPVSSRNRSYALGSVGKQNSHAIPDVELESHALTTIDSEPSVAPPYEARPDSTRRSFDLEKGKPVSGWEP</sequence>
<dbReference type="EMBL" id="WNWQ01000205">
    <property type="protein sequence ID" value="KAE9974458.1"/>
    <property type="molecule type" value="Genomic_DNA"/>
</dbReference>